<dbReference type="PANTHER" id="PTHR30024">
    <property type="entry name" value="ALIPHATIC SULFONATES-BINDING PROTEIN-RELATED"/>
    <property type="match status" value="1"/>
</dbReference>
<proteinExistence type="inferred from homology"/>
<evidence type="ECO:0000313" key="5">
    <source>
        <dbReference type="EMBL" id="AET41493.1"/>
    </source>
</evidence>
<name>G8JXB9_ERECY</name>
<evidence type="ECO:0000313" key="6">
    <source>
        <dbReference type="Proteomes" id="UP000006790"/>
    </source>
</evidence>
<dbReference type="OMA" id="HFNLPWH"/>
<dbReference type="GeneID" id="11469919"/>
<dbReference type="OrthoDB" id="1363at2759"/>
<dbReference type="RefSeq" id="XP_003648310.1">
    <property type="nucleotide sequence ID" value="XM_003648262.1"/>
</dbReference>
<reference evidence="6" key="1">
    <citation type="journal article" date="2012" name="G3 (Bethesda)">
        <title>Pichia sorbitophila, an interspecies yeast hybrid reveals early steps of genome resolution following polyploidization.</title>
        <authorList>
            <person name="Leh Louis V."/>
            <person name="Despons L."/>
            <person name="Friedrich A."/>
            <person name="Martin T."/>
            <person name="Durrens P."/>
            <person name="Casaregola S."/>
            <person name="Neuveglise C."/>
            <person name="Fairhead C."/>
            <person name="Marck C."/>
            <person name="Cruz J.A."/>
            <person name="Straub M.L."/>
            <person name="Kugler V."/>
            <person name="Sacerdot C."/>
            <person name="Uzunov Z."/>
            <person name="Thierry A."/>
            <person name="Weiss S."/>
            <person name="Bleykasten C."/>
            <person name="De Montigny J."/>
            <person name="Jacques N."/>
            <person name="Jung P."/>
            <person name="Lemaire M."/>
            <person name="Mallet S."/>
            <person name="Morel G."/>
            <person name="Richard G.F."/>
            <person name="Sarkar A."/>
            <person name="Savel G."/>
            <person name="Schacherer J."/>
            <person name="Seret M.L."/>
            <person name="Talla E."/>
            <person name="Samson G."/>
            <person name="Jubin C."/>
            <person name="Poulain J."/>
            <person name="Vacherie B."/>
            <person name="Barbe V."/>
            <person name="Pelletier E."/>
            <person name="Sherman D.J."/>
            <person name="Westhof E."/>
            <person name="Weissenbach J."/>
            <person name="Baret P.V."/>
            <person name="Wincker P."/>
            <person name="Gaillardin C."/>
            <person name="Dujon B."/>
            <person name="Souciet J.L."/>
        </authorList>
    </citation>
    <scope>NUCLEOTIDE SEQUENCE [LARGE SCALE GENOMIC DNA]</scope>
    <source>
        <strain evidence="6">CBS 270.75 / DBVPG 7215 / KCTC 17166 / NRRL Y-17582</strain>
    </source>
</reference>
<dbReference type="AlphaFoldDB" id="G8JXB9"/>
<feature type="domain" description="Solute-binding protein family 3/N-terminal" evidence="4">
    <location>
        <begin position="3"/>
        <end position="224"/>
    </location>
</feature>
<dbReference type="Gene3D" id="3.40.190.10">
    <property type="entry name" value="Periplasmic binding protein-like II"/>
    <property type="match status" value="2"/>
</dbReference>
<accession>G8JXB9</accession>
<evidence type="ECO:0000256" key="3">
    <source>
        <dbReference type="ARBA" id="ARBA00022729"/>
    </source>
</evidence>
<keyword evidence="6" id="KW-1185">Reference proteome</keyword>
<dbReference type="SUPFAM" id="SSF53850">
    <property type="entry name" value="Periplasmic binding protein-like II"/>
    <property type="match status" value="1"/>
</dbReference>
<organism evidence="5 6">
    <name type="scientific">Eremothecium cymbalariae (strain CBS 270.75 / DBVPG 7215 / KCTC 17166 / NRRL Y-17582)</name>
    <name type="common">Yeast</name>
    <dbReference type="NCBI Taxonomy" id="931890"/>
    <lineage>
        <taxon>Eukaryota</taxon>
        <taxon>Fungi</taxon>
        <taxon>Dikarya</taxon>
        <taxon>Ascomycota</taxon>
        <taxon>Saccharomycotina</taxon>
        <taxon>Saccharomycetes</taxon>
        <taxon>Saccharomycetales</taxon>
        <taxon>Saccharomycetaceae</taxon>
        <taxon>Eremothecium</taxon>
    </lineage>
</organism>
<dbReference type="EMBL" id="CP002504">
    <property type="protein sequence ID" value="AET41493.1"/>
    <property type="molecule type" value="Genomic_DNA"/>
</dbReference>
<keyword evidence="3" id="KW-0732">Signal</keyword>
<evidence type="ECO:0000259" key="4">
    <source>
        <dbReference type="SMART" id="SM00062"/>
    </source>
</evidence>
<evidence type="ECO:0000256" key="1">
    <source>
        <dbReference type="ARBA" id="ARBA00004418"/>
    </source>
</evidence>
<comment type="subcellular location">
    <subcellularLocation>
        <location evidence="1">Periplasm</location>
    </subcellularLocation>
</comment>
<dbReference type="Proteomes" id="UP000006790">
    <property type="component" value="Chromosome 8"/>
</dbReference>
<dbReference type="HOGENOM" id="CLU_061316_1_0_1"/>
<dbReference type="SMART" id="SM00062">
    <property type="entry name" value="PBPb"/>
    <property type="match status" value="1"/>
</dbReference>
<protein>
    <recommendedName>
        <fullName evidence="4">Solute-binding protein family 3/N-terminal domain-containing protein</fullName>
    </recommendedName>
</protein>
<comment type="similarity">
    <text evidence="2">Belongs to the bacterial solute-binding protein SsuA/TauA family.</text>
</comment>
<evidence type="ECO:0000256" key="2">
    <source>
        <dbReference type="ARBA" id="ARBA00010742"/>
    </source>
</evidence>
<dbReference type="InParanoid" id="G8JXB9"/>
<dbReference type="InterPro" id="IPR054364">
    <property type="entry name" value="Ca3427-like_PBP2"/>
</dbReference>
<gene>
    <name evidence="5" type="ordered locus">Ecym_8208</name>
</gene>
<dbReference type="Pfam" id="PF13379">
    <property type="entry name" value="NMT1_2"/>
    <property type="match status" value="1"/>
</dbReference>
<dbReference type="CDD" id="cd13637">
    <property type="entry name" value="PBP2_Ca3427_like"/>
    <property type="match status" value="1"/>
</dbReference>
<dbReference type="eggNOG" id="ENOG502QRHZ">
    <property type="taxonomic scope" value="Eukaryota"/>
</dbReference>
<dbReference type="InterPro" id="IPR001638">
    <property type="entry name" value="Solute-binding_3/MltF_N"/>
</dbReference>
<dbReference type="Pfam" id="PF22384">
    <property type="entry name" value="PBP2_Ca3427_like"/>
    <property type="match status" value="1"/>
</dbReference>
<dbReference type="GO" id="GO:0042597">
    <property type="term" value="C:periplasmic space"/>
    <property type="evidence" value="ECO:0007669"/>
    <property type="project" value="UniProtKB-SubCell"/>
</dbReference>
<sequence>MVTVRVGYIPEHFSTPIIFAREKGFFREHGLDVELTPYPSGSGHLIQSLEAGELDIAVGLSEAFVRGIADTPEDAVSPGYQIVGSYVKSPLNWAVSTSVSRDDITTLSDLDGAKIGVSRIGSGSYVMSFVLALQQNYQSAFESHPLCNTFAGLREAVDKGVADAFLWEYFTSKKYYESKEIKMVGNIHTPWPSWVLVKSAVLPETPTCLFTSALSQGIAYFQENPEEAIALIVSEFDYSEADAREWLSTVGFNNACHEIHDRYKLVDNTLEVLNAAGVLRHAANPDLIERNIRKGIYILPAAPSAQ</sequence>
<dbReference type="KEGG" id="erc:Ecym_8208"/>
<dbReference type="PANTHER" id="PTHR30024:SF47">
    <property type="entry name" value="TAURINE-BINDING PERIPLASMIC PROTEIN"/>
    <property type="match status" value="1"/>
</dbReference>